<dbReference type="GO" id="GO:0006783">
    <property type="term" value="P:heme biosynthetic process"/>
    <property type="evidence" value="ECO:0007669"/>
    <property type="project" value="TreeGrafter"/>
</dbReference>
<dbReference type="Proteomes" id="UP000007488">
    <property type="component" value="Chromosome"/>
</dbReference>
<dbReference type="STRING" id="645991.Sgly_1481"/>
<dbReference type="PANTHER" id="PTHR38030:SF2">
    <property type="entry name" value="PROTOPORPHYRINOGEN IX DEHYDROGENASE [QUINONE]"/>
    <property type="match status" value="1"/>
</dbReference>
<organism evidence="2 3">
    <name type="scientific">Syntrophobotulus glycolicus (strain DSM 8271 / FlGlyR)</name>
    <dbReference type="NCBI Taxonomy" id="645991"/>
    <lineage>
        <taxon>Bacteria</taxon>
        <taxon>Bacillati</taxon>
        <taxon>Bacillota</taxon>
        <taxon>Clostridia</taxon>
        <taxon>Eubacteriales</taxon>
        <taxon>Desulfitobacteriaceae</taxon>
        <taxon>Syntrophobotulus</taxon>
    </lineage>
</organism>
<evidence type="ECO:0000259" key="1">
    <source>
        <dbReference type="Pfam" id="PF12641"/>
    </source>
</evidence>
<dbReference type="HOGENOM" id="CLU_098259_1_0_9"/>
<dbReference type="EMBL" id="CP002547">
    <property type="protein sequence ID" value="ADY55782.1"/>
    <property type="molecule type" value="Genomic_DNA"/>
</dbReference>
<dbReference type="eggNOG" id="COG0716">
    <property type="taxonomic scope" value="Bacteria"/>
</dbReference>
<dbReference type="OrthoDB" id="9801479at2"/>
<protein>
    <submittedName>
        <fullName evidence="2">Flavodoxin family protein</fullName>
    </submittedName>
</protein>
<dbReference type="AlphaFoldDB" id="F0SWZ9"/>
<sequence length="170" mass="19260">MKILLTYTSKTGNTRKVAEAIKAVAGKHLVYCDLAEAPDPQEFDAVIIGFWIDKGKPVHKAAEYIQKLKNKKTAFFYTLGASPESDHAAKCFQYTRSLFEGNELVGEFFCQGKVSEDMIEFFRTLPSGHRHALTEENLALYRAAESHPDAEDLKNAQAIFRKIFNRLREV</sequence>
<dbReference type="Pfam" id="PF12641">
    <property type="entry name" value="Flavodoxin_3"/>
    <property type="match status" value="1"/>
</dbReference>
<dbReference type="InterPro" id="IPR052200">
    <property type="entry name" value="Protoporphyrinogen_IX_DH"/>
</dbReference>
<proteinExistence type="predicted"/>
<dbReference type="GO" id="GO:0010181">
    <property type="term" value="F:FMN binding"/>
    <property type="evidence" value="ECO:0007669"/>
    <property type="project" value="InterPro"/>
</dbReference>
<evidence type="ECO:0000313" key="3">
    <source>
        <dbReference type="Proteomes" id="UP000007488"/>
    </source>
</evidence>
<dbReference type="InterPro" id="IPR029039">
    <property type="entry name" value="Flavoprotein-like_sf"/>
</dbReference>
<dbReference type="PANTHER" id="PTHR38030">
    <property type="entry name" value="PROTOPORPHYRINOGEN IX DEHYDROGENASE [MENAQUINONE]"/>
    <property type="match status" value="1"/>
</dbReference>
<dbReference type="KEGG" id="sgy:Sgly_1481"/>
<keyword evidence="3" id="KW-1185">Reference proteome</keyword>
<dbReference type="InterPro" id="IPR008254">
    <property type="entry name" value="Flavodoxin/NO_synth"/>
</dbReference>
<accession>F0SWZ9</accession>
<reference evidence="3" key="2">
    <citation type="submission" date="2011-02" db="EMBL/GenBank/DDBJ databases">
        <title>The complete genome of Syntrophobotulus glycolicus DSM 8271.</title>
        <authorList>
            <person name="Lucas S."/>
            <person name="Copeland A."/>
            <person name="Lapidus A."/>
            <person name="Bruce D."/>
            <person name="Goodwin L."/>
            <person name="Pitluck S."/>
            <person name="Kyrpides N."/>
            <person name="Mavromatis K."/>
            <person name="Pagani I."/>
            <person name="Ivanova N."/>
            <person name="Mikhailova N."/>
            <person name="Chertkov O."/>
            <person name="Held B."/>
            <person name="Detter J.C."/>
            <person name="Tapia R."/>
            <person name="Han C."/>
            <person name="Land M."/>
            <person name="Hauser L."/>
            <person name="Markowitz V."/>
            <person name="Cheng J.-F."/>
            <person name="Hugenholtz P."/>
            <person name="Woyke T."/>
            <person name="Wu D."/>
            <person name="Spring S."/>
            <person name="Schroeder M."/>
            <person name="Brambilla E."/>
            <person name="Klenk H.-P."/>
            <person name="Eisen J.A."/>
        </authorList>
    </citation>
    <scope>NUCLEOTIDE SEQUENCE [LARGE SCALE GENOMIC DNA]</scope>
    <source>
        <strain evidence="3">DSM 8271 / FlGlyR</strain>
    </source>
</reference>
<evidence type="ECO:0000313" key="2">
    <source>
        <dbReference type="EMBL" id="ADY55782.1"/>
    </source>
</evidence>
<name>F0SWZ9_SYNGF</name>
<dbReference type="GO" id="GO:0070819">
    <property type="term" value="F:menaquinone-dependent protoporphyrinogen oxidase activity"/>
    <property type="evidence" value="ECO:0007669"/>
    <property type="project" value="TreeGrafter"/>
</dbReference>
<gene>
    <name evidence="2" type="ordered locus">Sgly_1481</name>
</gene>
<dbReference type="Gene3D" id="3.40.50.360">
    <property type="match status" value="1"/>
</dbReference>
<dbReference type="RefSeq" id="WP_013624652.1">
    <property type="nucleotide sequence ID" value="NC_015172.1"/>
</dbReference>
<dbReference type="SUPFAM" id="SSF52218">
    <property type="entry name" value="Flavoproteins"/>
    <property type="match status" value="1"/>
</dbReference>
<reference evidence="2 3" key="1">
    <citation type="journal article" date="2011" name="Stand. Genomic Sci.">
        <title>Complete genome sequence of Syntrophobotulus glycolicus type strain (FlGlyR).</title>
        <authorList>
            <person name="Han C."/>
            <person name="Mwirichia R."/>
            <person name="Chertkov O."/>
            <person name="Held B."/>
            <person name="Lapidus A."/>
            <person name="Nolan M."/>
            <person name="Lucas S."/>
            <person name="Hammon N."/>
            <person name="Deshpande S."/>
            <person name="Cheng J.F."/>
            <person name="Tapia R."/>
            <person name="Goodwin L."/>
            <person name="Pitluck S."/>
            <person name="Huntemann M."/>
            <person name="Liolios K."/>
            <person name="Ivanova N."/>
            <person name="Pagani I."/>
            <person name="Mavromatis K."/>
            <person name="Ovchinikova G."/>
            <person name="Pati A."/>
            <person name="Chen A."/>
            <person name="Palaniappan K."/>
            <person name="Land M."/>
            <person name="Hauser L."/>
            <person name="Brambilla E.M."/>
            <person name="Rohde M."/>
            <person name="Spring S."/>
            <person name="Sikorski J."/>
            <person name="Goker M."/>
            <person name="Woyke T."/>
            <person name="Bristow J."/>
            <person name="Eisen J.A."/>
            <person name="Markowitz V."/>
            <person name="Hugenholtz P."/>
            <person name="Kyrpides N.C."/>
            <person name="Klenk H.P."/>
            <person name="Detter J.C."/>
        </authorList>
    </citation>
    <scope>NUCLEOTIDE SEQUENCE [LARGE SCALE GENOMIC DNA]</scope>
    <source>
        <strain evidence="3">DSM 8271 / FlGlyR</strain>
    </source>
</reference>
<dbReference type="GO" id="GO:0016651">
    <property type="term" value="F:oxidoreductase activity, acting on NAD(P)H"/>
    <property type="evidence" value="ECO:0007669"/>
    <property type="project" value="UniProtKB-ARBA"/>
</dbReference>
<feature type="domain" description="Flavodoxin-like" evidence="1">
    <location>
        <begin position="4"/>
        <end position="160"/>
    </location>
</feature>